<proteinExistence type="inferred from homology"/>
<evidence type="ECO:0000256" key="9">
    <source>
        <dbReference type="ARBA" id="ARBA00023501"/>
    </source>
</evidence>
<name>A0A5D3ACB6_GOSMU</name>
<dbReference type="Gene3D" id="3.30.499.10">
    <property type="entry name" value="Aconitase, domain 3"/>
    <property type="match status" value="2"/>
</dbReference>
<protein>
    <recommendedName>
        <fullName evidence="3 10">Aconitate hydratase</fullName>
        <shortName evidence="10">Aconitase</shortName>
        <ecNumber evidence="3 10">4.2.1.3</ecNumber>
    </recommendedName>
</protein>
<evidence type="ECO:0000256" key="7">
    <source>
        <dbReference type="ARBA" id="ARBA00023014"/>
    </source>
</evidence>
<evidence type="ECO:0000256" key="6">
    <source>
        <dbReference type="ARBA" id="ARBA00023004"/>
    </source>
</evidence>
<dbReference type="InterPro" id="IPR000573">
    <property type="entry name" value="AconitaseA/IPMdHydase_ssu_swvl"/>
</dbReference>
<evidence type="ECO:0000256" key="2">
    <source>
        <dbReference type="ARBA" id="ARBA00007185"/>
    </source>
</evidence>
<comment type="function">
    <text evidence="10">Catalyzes the isomerization of citrate to isocitrate via cis-aconitate.</text>
</comment>
<dbReference type="Pfam" id="PF00694">
    <property type="entry name" value="Aconitase_C"/>
    <property type="match status" value="1"/>
</dbReference>
<dbReference type="InterPro" id="IPR018136">
    <property type="entry name" value="Aconitase_4Fe-4S_BS"/>
</dbReference>
<evidence type="ECO:0000313" key="13">
    <source>
        <dbReference type="EMBL" id="TYJ47493.1"/>
    </source>
</evidence>
<evidence type="ECO:0000256" key="4">
    <source>
        <dbReference type="ARBA" id="ARBA00022485"/>
    </source>
</evidence>
<dbReference type="Proteomes" id="UP000323597">
    <property type="component" value="Chromosome A02"/>
</dbReference>
<dbReference type="Gene3D" id="3.20.19.10">
    <property type="entry name" value="Aconitase, domain 4"/>
    <property type="match status" value="1"/>
</dbReference>
<evidence type="ECO:0000256" key="1">
    <source>
        <dbReference type="ARBA" id="ARBA00001966"/>
    </source>
</evidence>
<dbReference type="GO" id="GO:0046872">
    <property type="term" value="F:metal ion binding"/>
    <property type="evidence" value="ECO:0007669"/>
    <property type="project" value="UniProtKB-KW"/>
</dbReference>
<keyword evidence="14" id="KW-1185">Reference proteome</keyword>
<dbReference type="InterPro" id="IPR006249">
    <property type="entry name" value="Aconitase/IRP2"/>
</dbReference>
<dbReference type="CDD" id="cd01580">
    <property type="entry name" value="AcnA_IRP_Swivel"/>
    <property type="match status" value="1"/>
</dbReference>
<dbReference type="AlphaFoldDB" id="A0A5D3ACB6"/>
<evidence type="ECO:0000256" key="3">
    <source>
        <dbReference type="ARBA" id="ARBA00012926"/>
    </source>
</evidence>
<dbReference type="NCBIfam" id="NF006757">
    <property type="entry name" value="PRK09277.1"/>
    <property type="match status" value="1"/>
</dbReference>
<keyword evidence="5" id="KW-0479">Metal-binding</keyword>
<dbReference type="EC" id="4.2.1.3" evidence="3 10"/>
<keyword evidence="4 10" id="KW-0004">4Fe-4S</keyword>
<dbReference type="Pfam" id="PF00330">
    <property type="entry name" value="Aconitase"/>
    <property type="match status" value="1"/>
</dbReference>
<feature type="domain" description="Aconitase A/isopropylmalate dehydratase small subunit swivel" evidence="12">
    <location>
        <begin position="469"/>
        <end position="596"/>
    </location>
</feature>
<comment type="similarity">
    <text evidence="2 10">Belongs to the aconitase/IPM isomerase family.</text>
</comment>
<keyword evidence="8 10" id="KW-0456">Lyase</keyword>
<dbReference type="InterPro" id="IPR001030">
    <property type="entry name" value="Acoase/IPM_deHydtase_lsu_aba"/>
</dbReference>
<comment type="catalytic activity">
    <reaction evidence="9 10">
        <text>citrate = D-threo-isocitrate</text>
        <dbReference type="Rhea" id="RHEA:10336"/>
        <dbReference type="ChEBI" id="CHEBI:15562"/>
        <dbReference type="ChEBI" id="CHEBI:16947"/>
        <dbReference type="EC" id="4.2.1.3"/>
    </reaction>
</comment>
<dbReference type="PROSITE" id="PS01244">
    <property type="entry name" value="ACONITASE_2"/>
    <property type="match status" value="1"/>
</dbReference>
<organism evidence="13 14">
    <name type="scientific">Gossypium mustelinum</name>
    <name type="common">Cotton</name>
    <name type="synonym">Gossypium caicoense</name>
    <dbReference type="NCBI Taxonomy" id="34275"/>
    <lineage>
        <taxon>Eukaryota</taxon>
        <taxon>Viridiplantae</taxon>
        <taxon>Streptophyta</taxon>
        <taxon>Embryophyta</taxon>
        <taxon>Tracheophyta</taxon>
        <taxon>Spermatophyta</taxon>
        <taxon>Magnoliopsida</taxon>
        <taxon>eudicotyledons</taxon>
        <taxon>Gunneridae</taxon>
        <taxon>Pentapetalae</taxon>
        <taxon>rosids</taxon>
        <taxon>malvids</taxon>
        <taxon>Malvales</taxon>
        <taxon>Malvaceae</taxon>
        <taxon>Malvoideae</taxon>
        <taxon>Gossypium</taxon>
    </lineage>
</organism>
<dbReference type="InterPro" id="IPR015931">
    <property type="entry name" value="Acnase/IPM_dHydase_lsu_aba_1/3"/>
</dbReference>
<sequence length="672" mass="72802">MIDGLGVAGWGVGGIEAEAAMLGQPMSMVLPGVVGFKLLGKLRDGVTATDLVLTVTQMLRKHGVVGKFVEFYGEGMGELSLADRATIANMSPDYGATMGFFPVDHLTLQYLQLTGRSDETPQIEKVYSSYLELKLEDVEPFPLQEMKADWHACLDNRVGFKGFAIPKESQNKVAKFSFHGTPAELRHGDVVIAAITSCTNTSNPSVMLGAAVAAKKACELGLEVKPWIKTSLAPGSGVVTRYLQKSGLQKYLNQLGFHIVGYGCTTCIGNSGDIDESVASAISENDMVAAAVLSGNRNFEGRVHPLTRANYLASPPLVVAYSLAGTVDIDFEKEPIGKGKDGKEIFFRDIWPSSEEVANVSYSASFTRVPGLKTIVQSSLLPDMFKATYQAITKGNPMWNELSVPSSNLYAWDSTSTYIHEPPYFKDMTMSPPGPHRVKDAYCLLNFGDSITTDHVSPAGSIHKDSPAAKFLLEHGVDRRDFNSYGSRRGNDEVMARGTFANIRLVNKLLEGEVGPKTIHIPTGEKLSVYDAAMRYNTAGQDTIILAGAEYGSGSSRDWAAKGPMMLGIKAVIAKSFEQIHRSNLVGMGIIPLCFKPGDDADTLGLTGHERYTINLPNSVSEIRPGQDVTVATDTSKSFSCTVRFDTEVELAYFNHGGILQYVIRNLIGSKQ</sequence>
<evidence type="ECO:0000256" key="8">
    <source>
        <dbReference type="ARBA" id="ARBA00023239"/>
    </source>
</evidence>
<evidence type="ECO:0000313" key="14">
    <source>
        <dbReference type="Proteomes" id="UP000323597"/>
    </source>
</evidence>
<dbReference type="PROSITE" id="PS00450">
    <property type="entry name" value="ACONITASE_1"/>
    <property type="match status" value="1"/>
</dbReference>
<keyword evidence="6 10" id="KW-0408">Iron</keyword>
<evidence type="ECO:0000259" key="12">
    <source>
        <dbReference type="Pfam" id="PF00694"/>
    </source>
</evidence>
<evidence type="ECO:0000256" key="5">
    <source>
        <dbReference type="ARBA" id="ARBA00022723"/>
    </source>
</evidence>
<dbReference type="SUPFAM" id="SSF53732">
    <property type="entry name" value="Aconitase iron-sulfur domain"/>
    <property type="match status" value="1"/>
</dbReference>
<dbReference type="PRINTS" id="PR00415">
    <property type="entry name" value="ACONITASE"/>
</dbReference>
<accession>A0A5D3ACB6</accession>
<dbReference type="GO" id="GO:0003994">
    <property type="term" value="F:aconitate hydratase activity"/>
    <property type="evidence" value="ECO:0007669"/>
    <property type="project" value="UniProtKB-EC"/>
</dbReference>
<evidence type="ECO:0000256" key="10">
    <source>
        <dbReference type="RuleBase" id="RU361275"/>
    </source>
</evidence>
<dbReference type="GO" id="GO:0051539">
    <property type="term" value="F:4 iron, 4 sulfur cluster binding"/>
    <property type="evidence" value="ECO:0007669"/>
    <property type="project" value="UniProtKB-KW"/>
</dbReference>
<dbReference type="SUPFAM" id="SSF52016">
    <property type="entry name" value="LeuD/IlvD-like"/>
    <property type="match status" value="1"/>
</dbReference>
<reference evidence="13 14" key="1">
    <citation type="submission" date="2019-07" db="EMBL/GenBank/DDBJ databases">
        <title>WGS assembly of Gossypium mustelinum.</title>
        <authorList>
            <person name="Chen Z.J."/>
            <person name="Sreedasyam A."/>
            <person name="Ando A."/>
            <person name="Song Q."/>
            <person name="De L."/>
            <person name="Hulse-Kemp A."/>
            <person name="Ding M."/>
            <person name="Ye W."/>
            <person name="Kirkbride R."/>
            <person name="Jenkins J."/>
            <person name="Plott C."/>
            <person name="Lovell J."/>
            <person name="Lin Y.-M."/>
            <person name="Vaughn R."/>
            <person name="Liu B."/>
            <person name="Li W."/>
            <person name="Simpson S."/>
            <person name="Scheffler B."/>
            <person name="Saski C."/>
            <person name="Grover C."/>
            <person name="Hu G."/>
            <person name="Conover J."/>
            <person name="Carlson J."/>
            <person name="Shu S."/>
            <person name="Boston L."/>
            <person name="Williams M."/>
            <person name="Peterson D."/>
            <person name="Mcgee K."/>
            <person name="Jones D."/>
            <person name="Wendel J."/>
            <person name="Stelly D."/>
            <person name="Grimwood J."/>
            <person name="Schmutz J."/>
        </authorList>
    </citation>
    <scope>NUCLEOTIDE SEQUENCE [LARGE SCALE GENOMIC DNA]</scope>
    <source>
        <strain evidence="13">1408120.09</strain>
    </source>
</reference>
<feature type="domain" description="Aconitase/3-isopropylmalate dehydratase large subunit alpha/beta/alpha" evidence="11">
    <location>
        <begin position="1"/>
        <end position="325"/>
    </location>
</feature>
<dbReference type="FunFam" id="3.20.19.10:FF:000001">
    <property type="entry name" value="Aconitate hydratase"/>
    <property type="match status" value="1"/>
</dbReference>
<dbReference type="InterPro" id="IPR015928">
    <property type="entry name" value="Aconitase/3IPM_dehydase_swvl"/>
</dbReference>
<dbReference type="Gene3D" id="6.10.190.10">
    <property type="match status" value="1"/>
</dbReference>
<dbReference type="PANTHER" id="PTHR11670">
    <property type="entry name" value="ACONITASE/IRON-RESPONSIVE ELEMENT FAMILY MEMBER"/>
    <property type="match status" value="1"/>
</dbReference>
<comment type="cofactor">
    <cofactor evidence="1">
        <name>[4Fe-4S] cluster</name>
        <dbReference type="ChEBI" id="CHEBI:49883"/>
    </cofactor>
</comment>
<evidence type="ECO:0000259" key="11">
    <source>
        <dbReference type="Pfam" id="PF00330"/>
    </source>
</evidence>
<dbReference type="FunFam" id="3.30.499.10:FF:000005">
    <property type="entry name" value="cytoplasmic aconitate hydratase"/>
    <property type="match status" value="1"/>
</dbReference>
<dbReference type="InterPro" id="IPR044137">
    <property type="entry name" value="AcnA_IRP_Swivel"/>
</dbReference>
<dbReference type="NCBIfam" id="TIGR01341">
    <property type="entry name" value="aconitase_1"/>
    <property type="match status" value="1"/>
</dbReference>
<keyword evidence="7 10" id="KW-0411">Iron-sulfur</keyword>
<dbReference type="InterPro" id="IPR036008">
    <property type="entry name" value="Aconitase_4Fe-4S_dom"/>
</dbReference>
<dbReference type="GO" id="GO:0043436">
    <property type="term" value="P:oxoacid metabolic process"/>
    <property type="evidence" value="ECO:0007669"/>
    <property type="project" value="UniProtKB-ARBA"/>
</dbReference>
<gene>
    <name evidence="13" type="ORF">E1A91_A02G193700v1</name>
</gene>
<dbReference type="EMBL" id="CM017637">
    <property type="protein sequence ID" value="TYJ47493.1"/>
    <property type="molecule type" value="Genomic_DNA"/>
</dbReference>